<evidence type="ECO:0000313" key="10">
    <source>
        <dbReference type="EMBL" id="NLR75551.1"/>
    </source>
</evidence>
<keyword evidence="3 7" id="KW-0313">Glucose metabolism</keyword>
<dbReference type="Pfam" id="PF00479">
    <property type="entry name" value="G6PD_N"/>
    <property type="match status" value="1"/>
</dbReference>
<dbReference type="PRINTS" id="PR00079">
    <property type="entry name" value="G6PDHDRGNASE"/>
</dbReference>
<dbReference type="GO" id="GO:0050661">
    <property type="term" value="F:NADP binding"/>
    <property type="evidence" value="ECO:0007669"/>
    <property type="project" value="UniProtKB-UniRule"/>
</dbReference>
<dbReference type="GO" id="GO:0009051">
    <property type="term" value="P:pentose-phosphate shunt, oxidative branch"/>
    <property type="evidence" value="ECO:0007669"/>
    <property type="project" value="TreeGrafter"/>
</dbReference>
<dbReference type="PROSITE" id="PS00069">
    <property type="entry name" value="G6P_DEHYDROGENASE"/>
    <property type="match status" value="1"/>
</dbReference>
<dbReference type="InterPro" id="IPR019796">
    <property type="entry name" value="G6P_DH_AS"/>
</dbReference>
<feature type="domain" description="Glucose-6-phosphate dehydrogenase NAD-binding" evidence="8">
    <location>
        <begin position="10"/>
        <end position="185"/>
    </location>
</feature>
<dbReference type="HAMAP" id="MF_00966">
    <property type="entry name" value="G6PD"/>
    <property type="match status" value="1"/>
</dbReference>
<evidence type="ECO:0000256" key="6">
    <source>
        <dbReference type="ARBA" id="ARBA00023277"/>
    </source>
</evidence>
<keyword evidence="5 7" id="KW-0560">Oxidoreductase</keyword>
<organism evidence="10 11">
    <name type="scientific">Leeia aquatica</name>
    <dbReference type="NCBI Taxonomy" id="2725557"/>
    <lineage>
        <taxon>Bacteria</taxon>
        <taxon>Pseudomonadati</taxon>
        <taxon>Pseudomonadota</taxon>
        <taxon>Betaproteobacteria</taxon>
        <taxon>Neisseriales</taxon>
        <taxon>Leeiaceae</taxon>
        <taxon>Leeia</taxon>
    </lineage>
</organism>
<dbReference type="AlphaFoldDB" id="A0A847S125"/>
<dbReference type="InterPro" id="IPR036291">
    <property type="entry name" value="NAD(P)-bd_dom_sf"/>
</dbReference>
<dbReference type="EC" id="1.1.1.49" evidence="7"/>
<evidence type="ECO:0000259" key="8">
    <source>
        <dbReference type="Pfam" id="PF00479"/>
    </source>
</evidence>
<comment type="caution">
    <text evidence="10">The sequence shown here is derived from an EMBL/GenBank/DDBJ whole genome shotgun (WGS) entry which is preliminary data.</text>
</comment>
<dbReference type="UniPathway" id="UPA00115">
    <property type="reaction ID" value="UER00408"/>
</dbReference>
<dbReference type="NCBIfam" id="TIGR00871">
    <property type="entry name" value="zwf"/>
    <property type="match status" value="1"/>
</dbReference>
<feature type="binding site" evidence="7">
    <location>
        <position position="176"/>
    </location>
    <ligand>
        <name>substrate</name>
    </ligand>
</feature>
<feature type="binding site" evidence="7">
    <location>
        <position position="47"/>
    </location>
    <ligand>
        <name>NADP(+)</name>
        <dbReference type="ChEBI" id="CHEBI:58349"/>
    </ligand>
</feature>
<dbReference type="GO" id="GO:0005829">
    <property type="term" value="C:cytosol"/>
    <property type="evidence" value="ECO:0007669"/>
    <property type="project" value="TreeGrafter"/>
</dbReference>
<dbReference type="InterPro" id="IPR022674">
    <property type="entry name" value="G6P_DH_NAD-bd"/>
</dbReference>
<comment type="pathway">
    <text evidence="1 7">Carbohydrate degradation; pentose phosphate pathway; D-ribulose 5-phosphate from D-glucose 6-phosphate (oxidative stage): step 1/3.</text>
</comment>
<dbReference type="InterPro" id="IPR022675">
    <property type="entry name" value="G6P_DH_C"/>
</dbReference>
<evidence type="ECO:0000259" key="9">
    <source>
        <dbReference type="Pfam" id="PF02781"/>
    </source>
</evidence>
<dbReference type="GO" id="GO:0006006">
    <property type="term" value="P:glucose metabolic process"/>
    <property type="evidence" value="ECO:0007669"/>
    <property type="project" value="UniProtKB-KW"/>
</dbReference>
<comment type="caution">
    <text evidence="7">Lacks conserved residue(s) required for the propagation of feature annotation.</text>
</comment>
<evidence type="ECO:0000256" key="1">
    <source>
        <dbReference type="ARBA" id="ARBA00004937"/>
    </source>
</evidence>
<dbReference type="PANTHER" id="PTHR23429">
    <property type="entry name" value="GLUCOSE-6-PHOSPHATE 1-DEHYDROGENASE G6PD"/>
    <property type="match status" value="1"/>
</dbReference>
<feature type="binding site" evidence="7">
    <location>
        <position position="146"/>
    </location>
    <ligand>
        <name>NADP(+)</name>
        <dbReference type="ChEBI" id="CHEBI:58349"/>
    </ligand>
</feature>
<evidence type="ECO:0000256" key="5">
    <source>
        <dbReference type="ARBA" id="ARBA00023002"/>
    </source>
</evidence>
<dbReference type="EMBL" id="JABAIM010000002">
    <property type="protein sequence ID" value="NLR75551.1"/>
    <property type="molecule type" value="Genomic_DNA"/>
</dbReference>
<protein>
    <recommendedName>
        <fullName evidence="7">Glucose-6-phosphate 1-dehydrogenase</fullName>
        <shortName evidence="7">G6PD</shortName>
        <ecNumber evidence="7">1.1.1.49</ecNumber>
    </recommendedName>
</protein>
<feature type="binding site" evidence="7">
    <location>
        <position position="214"/>
    </location>
    <ligand>
        <name>substrate</name>
    </ligand>
</feature>
<feature type="binding site" evidence="7">
    <location>
        <position position="233"/>
    </location>
    <ligand>
        <name>substrate</name>
    </ligand>
</feature>
<sequence>MTLTQSFNMVLFGGTGDLVLRKLLPALYQCHRAGQLAAGGRIFCLGRRDYSQAQYLQQAEEKARQFVPSADWSDEVWASYASRLEYVKVDAEQAADYAGLKAVLDARAAEVTVYYLSTSPELFTGICQNLAAQDMNGPHTRVVLEKPLGHDLQSSNDINQAVGQYFQERQIYRIDHYLGKESVQNLMALRFGNALFDPLWRREWIRDVQITIAEEVGIEKRGGFYDHTGALRDMVQNHLLQLLCFVAMEPPHSLDSDAIRDEKLKVLRALVPYSPEEVSTRTVRGQYRAGASRGQPAVGYLQEEGVPADSRTETFVALRCEVANWRWAGVPFFLRTGKRMADRLAEIVINFRDVPHQIFPTSMGMSTPNKLVIRLQPDEHMKLYFLAKVPGDAMRLQQVSLDLDFGEQFAARRAEAYERLLLDAIRGNLALFVRQDELEQAWRWVEPIMTAWEQDGNPPKPYTAGTWGPAASSALLSRDGLAWHEEV</sequence>
<dbReference type="SUPFAM" id="SSF51735">
    <property type="entry name" value="NAD(P)-binding Rossmann-fold domains"/>
    <property type="match status" value="1"/>
</dbReference>
<dbReference type="GO" id="GO:0004345">
    <property type="term" value="F:glucose-6-phosphate dehydrogenase activity"/>
    <property type="evidence" value="ECO:0007669"/>
    <property type="project" value="UniProtKB-UniRule"/>
</dbReference>
<dbReference type="RefSeq" id="WP_168877209.1">
    <property type="nucleotide sequence ID" value="NZ_JABAIM010000002.1"/>
</dbReference>
<feature type="domain" description="Glucose-6-phosphate dehydrogenase C-terminal" evidence="9">
    <location>
        <begin position="187"/>
        <end position="484"/>
    </location>
</feature>
<keyword evidence="6 7" id="KW-0119">Carbohydrate metabolism</keyword>
<gene>
    <name evidence="7 10" type="primary">zwf</name>
    <name evidence="10" type="ORF">HF682_10305</name>
</gene>
<evidence type="ECO:0000256" key="3">
    <source>
        <dbReference type="ARBA" id="ARBA00022526"/>
    </source>
</evidence>
<keyword evidence="11" id="KW-1185">Reference proteome</keyword>
<dbReference type="NCBIfam" id="NF009492">
    <property type="entry name" value="PRK12853.1-3"/>
    <property type="match status" value="1"/>
</dbReference>
<evidence type="ECO:0000256" key="4">
    <source>
        <dbReference type="ARBA" id="ARBA00022857"/>
    </source>
</evidence>
<dbReference type="PANTHER" id="PTHR23429:SF0">
    <property type="entry name" value="GLUCOSE-6-PHOSPHATE 1-DEHYDROGENASE"/>
    <property type="match status" value="1"/>
</dbReference>
<dbReference type="Gene3D" id="3.30.360.10">
    <property type="entry name" value="Dihydrodipicolinate Reductase, domain 2"/>
    <property type="match status" value="1"/>
</dbReference>
<dbReference type="SUPFAM" id="SSF55347">
    <property type="entry name" value="Glyceraldehyde-3-phosphate dehydrogenase-like, C-terminal domain"/>
    <property type="match status" value="1"/>
</dbReference>
<reference evidence="10 11" key="1">
    <citation type="submission" date="2020-04" db="EMBL/GenBank/DDBJ databases">
        <title>Draft genome of Leeia sp. IMCC25680.</title>
        <authorList>
            <person name="Song J."/>
            <person name="Cho J.-C."/>
        </authorList>
    </citation>
    <scope>NUCLEOTIDE SEQUENCE [LARGE SCALE GENOMIC DNA]</scope>
    <source>
        <strain evidence="10 11">IMCC25680</strain>
    </source>
</reference>
<feature type="active site" description="Proton acceptor" evidence="7">
    <location>
        <position position="238"/>
    </location>
</feature>
<dbReference type="PIRSF" id="PIRSF000110">
    <property type="entry name" value="G6PD"/>
    <property type="match status" value="1"/>
</dbReference>
<evidence type="ECO:0000256" key="7">
    <source>
        <dbReference type="HAMAP-Rule" id="MF_00966"/>
    </source>
</evidence>
<accession>A0A847S125</accession>
<feature type="binding site" evidence="7">
    <location>
        <position position="338"/>
    </location>
    <ligand>
        <name>substrate</name>
    </ligand>
</feature>
<dbReference type="Pfam" id="PF02781">
    <property type="entry name" value="G6PD_C"/>
    <property type="match status" value="1"/>
</dbReference>
<dbReference type="InterPro" id="IPR001282">
    <property type="entry name" value="G6P_DH"/>
</dbReference>
<keyword evidence="4 7" id="KW-0521">NADP</keyword>
<comment type="function">
    <text evidence="7">Catalyzes the oxidation of glucose 6-phosphate to 6-phosphogluconolactone.</text>
</comment>
<feature type="binding site" evidence="7">
    <location>
        <position position="180"/>
    </location>
    <ligand>
        <name>substrate</name>
    </ligand>
</feature>
<dbReference type="Gene3D" id="3.40.50.720">
    <property type="entry name" value="NAD(P)-binding Rossmann-like Domain"/>
    <property type="match status" value="1"/>
</dbReference>
<proteinExistence type="inferred from homology"/>
<name>A0A847S125_9NEIS</name>
<comment type="similarity">
    <text evidence="2 7">Belongs to the glucose-6-phosphate dehydrogenase family.</text>
</comment>
<dbReference type="Proteomes" id="UP000587991">
    <property type="component" value="Unassembled WGS sequence"/>
</dbReference>
<evidence type="ECO:0000256" key="2">
    <source>
        <dbReference type="ARBA" id="ARBA00009975"/>
    </source>
</evidence>
<evidence type="ECO:0000313" key="11">
    <source>
        <dbReference type="Proteomes" id="UP000587991"/>
    </source>
</evidence>
<comment type="catalytic activity">
    <reaction evidence="7">
        <text>D-glucose 6-phosphate + NADP(+) = 6-phospho-D-glucono-1,5-lactone + NADPH + H(+)</text>
        <dbReference type="Rhea" id="RHEA:15841"/>
        <dbReference type="ChEBI" id="CHEBI:15378"/>
        <dbReference type="ChEBI" id="CHEBI:57783"/>
        <dbReference type="ChEBI" id="CHEBI:57955"/>
        <dbReference type="ChEBI" id="CHEBI:58349"/>
        <dbReference type="ChEBI" id="CHEBI:61548"/>
        <dbReference type="EC" id="1.1.1.49"/>
    </reaction>
</comment>